<name>A0ABS7HAU3_9HYPH</name>
<sequence>MAFESHDLRSEIVDLIPALRAYARRLHRRPNDADDLVQETLFRALTNIDKFQRGTKLKSWLFRIMHNTFCTKFGIAKRETTGVGMCVSDQPTVGASQEWSIQMRELDRAFARLPLKFREALDIVVMQGESYEAAAARCHCPIGTIKSRVSRARLLLSEELGGPF</sequence>
<keyword evidence="3" id="KW-0731">Sigma factor</keyword>
<dbReference type="InterPro" id="IPR007627">
    <property type="entry name" value="RNA_pol_sigma70_r2"/>
</dbReference>
<keyword evidence="4" id="KW-0804">Transcription</keyword>
<dbReference type="PANTHER" id="PTHR43133:SF25">
    <property type="entry name" value="RNA POLYMERASE SIGMA FACTOR RFAY-RELATED"/>
    <property type="match status" value="1"/>
</dbReference>
<keyword evidence="8" id="KW-1185">Reference proteome</keyword>
<feature type="domain" description="RNA polymerase sigma-70 region 2" evidence="5">
    <location>
        <begin position="16"/>
        <end position="70"/>
    </location>
</feature>
<dbReference type="InterPro" id="IPR013325">
    <property type="entry name" value="RNA_pol_sigma_r2"/>
</dbReference>
<dbReference type="SUPFAM" id="SSF88659">
    <property type="entry name" value="Sigma3 and sigma4 domains of RNA polymerase sigma factors"/>
    <property type="match status" value="1"/>
</dbReference>
<dbReference type="EMBL" id="JAEUAO010000003">
    <property type="protein sequence ID" value="MBW9064377.1"/>
    <property type="molecule type" value="Genomic_DNA"/>
</dbReference>
<proteinExistence type="inferred from homology"/>
<comment type="similarity">
    <text evidence="1">Belongs to the sigma-70 factor family. ECF subfamily.</text>
</comment>
<dbReference type="RefSeq" id="WP_220372367.1">
    <property type="nucleotide sequence ID" value="NZ_JAEUAO010000003.1"/>
</dbReference>
<dbReference type="InterPro" id="IPR014284">
    <property type="entry name" value="RNA_pol_sigma-70_dom"/>
</dbReference>
<feature type="domain" description="RNA polymerase sigma factor 70 region 4 type 2" evidence="6">
    <location>
        <begin position="104"/>
        <end position="155"/>
    </location>
</feature>
<evidence type="ECO:0000256" key="3">
    <source>
        <dbReference type="ARBA" id="ARBA00023082"/>
    </source>
</evidence>
<dbReference type="Gene3D" id="1.10.10.10">
    <property type="entry name" value="Winged helix-like DNA-binding domain superfamily/Winged helix DNA-binding domain"/>
    <property type="match status" value="1"/>
</dbReference>
<reference evidence="7 8" key="1">
    <citation type="journal article" date="2021" name="MBio">
        <title>Poor Competitiveness of Bradyrhizobium in Pigeon Pea Root Colonization in Indian Soils.</title>
        <authorList>
            <person name="Chalasani D."/>
            <person name="Basu A."/>
            <person name="Pullabhotla S.V.S.R.N."/>
            <person name="Jorrin B."/>
            <person name="Neal A.L."/>
            <person name="Poole P.S."/>
            <person name="Podile A.R."/>
            <person name="Tkacz A."/>
        </authorList>
    </citation>
    <scope>NUCLEOTIDE SEQUENCE [LARGE SCALE GENOMIC DNA]</scope>
    <source>
        <strain evidence="7 8">HU44</strain>
    </source>
</reference>
<organism evidence="7 8">
    <name type="scientific">Rhizobium herbae</name>
    <dbReference type="NCBI Taxonomy" id="508661"/>
    <lineage>
        <taxon>Bacteria</taxon>
        <taxon>Pseudomonadati</taxon>
        <taxon>Pseudomonadota</taxon>
        <taxon>Alphaproteobacteria</taxon>
        <taxon>Hyphomicrobiales</taxon>
        <taxon>Rhizobiaceae</taxon>
        <taxon>Rhizobium/Agrobacterium group</taxon>
        <taxon>Rhizobium</taxon>
    </lineage>
</organism>
<dbReference type="NCBIfam" id="TIGR02937">
    <property type="entry name" value="sigma70-ECF"/>
    <property type="match status" value="1"/>
</dbReference>
<dbReference type="InterPro" id="IPR013249">
    <property type="entry name" value="RNA_pol_sigma70_r4_t2"/>
</dbReference>
<protein>
    <submittedName>
        <fullName evidence="7">Sigma-70 family RNA polymerase sigma factor</fullName>
    </submittedName>
</protein>
<evidence type="ECO:0000313" key="7">
    <source>
        <dbReference type="EMBL" id="MBW9064377.1"/>
    </source>
</evidence>
<dbReference type="InterPro" id="IPR013324">
    <property type="entry name" value="RNA_pol_sigma_r3/r4-like"/>
</dbReference>
<dbReference type="Gene3D" id="1.10.1740.10">
    <property type="match status" value="1"/>
</dbReference>
<dbReference type="Pfam" id="PF04542">
    <property type="entry name" value="Sigma70_r2"/>
    <property type="match status" value="1"/>
</dbReference>
<evidence type="ECO:0000259" key="6">
    <source>
        <dbReference type="Pfam" id="PF08281"/>
    </source>
</evidence>
<evidence type="ECO:0000313" key="8">
    <source>
        <dbReference type="Proteomes" id="UP000757604"/>
    </source>
</evidence>
<dbReference type="Pfam" id="PF08281">
    <property type="entry name" value="Sigma70_r4_2"/>
    <property type="match status" value="1"/>
</dbReference>
<evidence type="ECO:0000256" key="4">
    <source>
        <dbReference type="ARBA" id="ARBA00023163"/>
    </source>
</evidence>
<dbReference type="InterPro" id="IPR036388">
    <property type="entry name" value="WH-like_DNA-bd_sf"/>
</dbReference>
<evidence type="ECO:0000256" key="1">
    <source>
        <dbReference type="ARBA" id="ARBA00010641"/>
    </source>
</evidence>
<dbReference type="InterPro" id="IPR039425">
    <property type="entry name" value="RNA_pol_sigma-70-like"/>
</dbReference>
<evidence type="ECO:0000259" key="5">
    <source>
        <dbReference type="Pfam" id="PF04542"/>
    </source>
</evidence>
<dbReference type="Proteomes" id="UP000757604">
    <property type="component" value="Unassembled WGS sequence"/>
</dbReference>
<dbReference type="SUPFAM" id="SSF88946">
    <property type="entry name" value="Sigma2 domain of RNA polymerase sigma factors"/>
    <property type="match status" value="1"/>
</dbReference>
<accession>A0ABS7HAU3</accession>
<keyword evidence="2" id="KW-0805">Transcription regulation</keyword>
<evidence type="ECO:0000256" key="2">
    <source>
        <dbReference type="ARBA" id="ARBA00023015"/>
    </source>
</evidence>
<comment type="caution">
    <text evidence="7">The sequence shown here is derived from an EMBL/GenBank/DDBJ whole genome shotgun (WGS) entry which is preliminary data.</text>
</comment>
<dbReference type="PANTHER" id="PTHR43133">
    <property type="entry name" value="RNA POLYMERASE ECF-TYPE SIGMA FACTO"/>
    <property type="match status" value="1"/>
</dbReference>
<gene>
    <name evidence="7" type="ORF">JNB71_13700</name>
</gene>